<feature type="compositionally biased region" description="Low complexity" evidence="1">
    <location>
        <begin position="63"/>
        <end position="73"/>
    </location>
</feature>
<feature type="region of interest" description="Disordered" evidence="1">
    <location>
        <begin position="1"/>
        <end position="167"/>
    </location>
</feature>
<name>A0AAJ5VC97_MICMQ</name>
<evidence type="ECO:0000256" key="2">
    <source>
        <dbReference type="SAM" id="Phobius"/>
    </source>
</evidence>
<keyword evidence="2" id="KW-0812">Transmembrane</keyword>
<dbReference type="RefSeq" id="WP_275093474.1">
    <property type="nucleotide sequence ID" value="NZ_CP118606.1"/>
</dbReference>
<dbReference type="AlphaFoldDB" id="A0AAJ5VC97"/>
<organism evidence="3 4">
    <name type="scientific">Microbacterium maritypicum</name>
    <name type="common">Microbacterium liquefaciens</name>
    <dbReference type="NCBI Taxonomy" id="33918"/>
    <lineage>
        <taxon>Bacteria</taxon>
        <taxon>Bacillati</taxon>
        <taxon>Actinomycetota</taxon>
        <taxon>Actinomycetes</taxon>
        <taxon>Micrococcales</taxon>
        <taxon>Microbacteriaceae</taxon>
        <taxon>Microbacterium</taxon>
    </lineage>
</organism>
<feature type="transmembrane region" description="Helical" evidence="2">
    <location>
        <begin position="202"/>
        <end position="227"/>
    </location>
</feature>
<accession>A0AAJ5VC97</accession>
<feature type="compositionally biased region" description="Acidic residues" evidence="1">
    <location>
        <begin position="74"/>
        <end position="91"/>
    </location>
</feature>
<evidence type="ECO:0000313" key="3">
    <source>
        <dbReference type="EMBL" id="WEF21615.1"/>
    </source>
</evidence>
<evidence type="ECO:0000313" key="4">
    <source>
        <dbReference type="Proteomes" id="UP001214756"/>
    </source>
</evidence>
<feature type="compositionally biased region" description="Acidic residues" evidence="1">
    <location>
        <begin position="27"/>
        <end position="37"/>
    </location>
</feature>
<proteinExistence type="predicted"/>
<keyword evidence="2" id="KW-1133">Transmembrane helix</keyword>
<evidence type="ECO:0000256" key="1">
    <source>
        <dbReference type="SAM" id="MobiDB-lite"/>
    </source>
</evidence>
<dbReference type="Proteomes" id="UP001214756">
    <property type="component" value="Chromosome"/>
</dbReference>
<sequence>MTDDETEETIILTRRDRRRAGTISDAAEAESPEDADEATIVVNRAKTAPEDVSDAAPAPAPSPDSSDSSGAPEPSEDVEALEEEGEADPLDEATVLVDRSAEPKTDAADESTVVVSRPARRLRRKRVADAGSDPSSSHETTAGRRVDSFAAPTDGPAPAIYKPRPAPLTPVAPPVVVGAAAPTRIEDPGLPSVAKQGQRWSLLTLAAAAGACVVSVAGLVALGFVVFG</sequence>
<reference evidence="3" key="1">
    <citation type="submission" date="2023-02" db="EMBL/GenBank/DDBJ databases">
        <title>Genome sequence of Microbacterium liquefaciens B1075.</title>
        <authorList>
            <person name="Cao J."/>
            <person name="Li X."/>
        </authorList>
    </citation>
    <scope>NUCLEOTIDE SEQUENCE</scope>
    <source>
        <strain evidence="3">B1075</strain>
    </source>
</reference>
<dbReference type="EMBL" id="CP118606">
    <property type="protein sequence ID" value="WEF21615.1"/>
    <property type="molecule type" value="Genomic_DNA"/>
</dbReference>
<protein>
    <submittedName>
        <fullName evidence="3">Uncharacterized protein</fullName>
    </submittedName>
</protein>
<keyword evidence="2" id="KW-0472">Membrane</keyword>
<gene>
    <name evidence="3" type="ORF">PWF71_02775</name>
</gene>